<dbReference type="InterPro" id="IPR000387">
    <property type="entry name" value="Tyr_Pase_dom"/>
</dbReference>
<organism evidence="8 9">
    <name type="scientific">Phytophthora oleae</name>
    <dbReference type="NCBI Taxonomy" id="2107226"/>
    <lineage>
        <taxon>Eukaryota</taxon>
        <taxon>Sar</taxon>
        <taxon>Stramenopiles</taxon>
        <taxon>Oomycota</taxon>
        <taxon>Peronosporomycetes</taxon>
        <taxon>Peronosporales</taxon>
        <taxon>Peronosporaceae</taxon>
        <taxon>Phytophthora</taxon>
    </lineage>
</organism>
<feature type="domain" description="Tyrosine specific protein phosphatases" evidence="7">
    <location>
        <begin position="85"/>
        <end position="143"/>
    </location>
</feature>
<dbReference type="Gene3D" id="3.90.190.10">
    <property type="entry name" value="Protein tyrosine phosphatase superfamily"/>
    <property type="match status" value="1"/>
</dbReference>
<feature type="domain" description="Tyrosine-protein phosphatase" evidence="6">
    <location>
        <begin position="22"/>
        <end position="164"/>
    </location>
</feature>
<evidence type="ECO:0000256" key="5">
    <source>
        <dbReference type="PIRSR" id="PIRSR000941-50"/>
    </source>
</evidence>
<feature type="active site" description="Phosphocysteine intermediate" evidence="5">
    <location>
        <position position="108"/>
    </location>
</feature>
<dbReference type="Proteomes" id="UP001632037">
    <property type="component" value="Unassembled WGS sequence"/>
</dbReference>
<proteinExistence type="inferred from homology"/>
<evidence type="ECO:0000313" key="9">
    <source>
        <dbReference type="Proteomes" id="UP001632037"/>
    </source>
</evidence>
<evidence type="ECO:0000256" key="1">
    <source>
        <dbReference type="ARBA" id="ARBA00008601"/>
    </source>
</evidence>
<evidence type="ECO:0000256" key="2">
    <source>
        <dbReference type="ARBA" id="ARBA00013064"/>
    </source>
</evidence>
<dbReference type="InterPro" id="IPR000340">
    <property type="entry name" value="Dual-sp_phosphatase_cat-dom"/>
</dbReference>
<name>A0ABD3FTK3_9STRA</name>
<dbReference type="PANTHER" id="PTHR45848:SF4">
    <property type="entry name" value="DUAL SPECIFICITY PROTEIN PHOSPHATASE 12"/>
    <property type="match status" value="1"/>
</dbReference>
<dbReference type="InterPro" id="IPR016130">
    <property type="entry name" value="Tyr_Pase_AS"/>
</dbReference>
<dbReference type="Pfam" id="PF00782">
    <property type="entry name" value="DSPc"/>
    <property type="match status" value="1"/>
</dbReference>
<keyword evidence="4" id="KW-0904">Protein phosphatase</keyword>
<dbReference type="EMBL" id="JBIMZQ010000010">
    <property type="protein sequence ID" value="KAL3669011.1"/>
    <property type="molecule type" value="Genomic_DNA"/>
</dbReference>
<dbReference type="InterPro" id="IPR029021">
    <property type="entry name" value="Prot-tyrosine_phosphatase-like"/>
</dbReference>
<evidence type="ECO:0000259" key="6">
    <source>
        <dbReference type="PROSITE" id="PS50054"/>
    </source>
</evidence>
<dbReference type="CDD" id="cd14498">
    <property type="entry name" value="DSP"/>
    <property type="match status" value="1"/>
</dbReference>
<accession>A0ABD3FTK3</accession>
<dbReference type="PROSITE" id="PS50054">
    <property type="entry name" value="TYR_PHOSPHATASE_DUAL"/>
    <property type="match status" value="1"/>
</dbReference>
<dbReference type="SMART" id="SM00195">
    <property type="entry name" value="DSPc"/>
    <property type="match status" value="1"/>
</dbReference>
<keyword evidence="3" id="KW-0378">Hydrolase</keyword>
<dbReference type="PROSITE" id="PS50056">
    <property type="entry name" value="TYR_PHOSPHATASE_2"/>
    <property type="match status" value="1"/>
</dbReference>
<sequence>MEIAVVSLLLERQRHHPLLEGFPIAARIGDLPLFLGEAGAAQDAAFLETNEIQAVVALGTGNLAAKPCDVQLIDILDMEDEVLISHFEECIEFLEKHLIQGSPVLVHCVYGQSRSAAICVAYLMATQGKTLLEAYDVVQKARPCISINPGFLRQLELFERMENDPNVMGGTPAHAEFRTMVTQRQRKKTGEAAIATVPQLQRPGKSVCCRKCNYVLCTTRNQLSHTSPESAASGGPCAVIFVEPMQWMAKDPSFVRSNDGKLLCPSCRAKLGSWNWIGVKCNCKRFVCPAFQLVPSRTQARVL</sequence>
<dbReference type="InterPro" id="IPR016278">
    <property type="entry name" value="DUSP12"/>
</dbReference>
<dbReference type="GO" id="GO:0004725">
    <property type="term" value="F:protein tyrosine phosphatase activity"/>
    <property type="evidence" value="ECO:0007669"/>
    <property type="project" value="UniProtKB-EC"/>
</dbReference>
<dbReference type="PROSITE" id="PS00383">
    <property type="entry name" value="TYR_PHOSPHATASE_1"/>
    <property type="match status" value="1"/>
</dbReference>
<comment type="similarity">
    <text evidence="1">Belongs to the protein-tyrosine phosphatase family. Non-receptor class dual specificity subfamily.</text>
</comment>
<dbReference type="EC" id="3.1.3.48" evidence="2"/>
<reference evidence="8 9" key="1">
    <citation type="submission" date="2024-09" db="EMBL/GenBank/DDBJ databases">
        <title>Genome sequencing and assembly of Phytophthora oleae, isolate VK10A, causative agent of rot of olive drupes.</title>
        <authorList>
            <person name="Conti Taguali S."/>
            <person name="Riolo M."/>
            <person name="La Spada F."/>
            <person name="Cacciola S.O."/>
            <person name="Dionisio G."/>
        </authorList>
    </citation>
    <scope>NUCLEOTIDE SEQUENCE [LARGE SCALE GENOMIC DNA]</scope>
    <source>
        <strain evidence="8 9">VK10A</strain>
    </source>
</reference>
<evidence type="ECO:0000256" key="4">
    <source>
        <dbReference type="ARBA" id="ARBA00022912"/>
    </source>
</evidence>
<keyword evidence="9" id="KW-1185">Reference proteome</keyword>
<evidence type="ECO:0000256" key="3">
    <source>
        <dbReference type="ARBA" id="ARBA00022801"/>
    </source>
</evidence>
<protein>
    <recommendedName>
        <fullName evidence="2">protein-tyrosine-phosphatase</fullName>
        <ecNumber evidence="2">3.1.3.48</ecNumber>
    </recommendedName>
</protein>
<dbReference type="InterPro" id="IPR020422">
    <property type="entry name" value="TYR_PHOSPHATASE_DUAL_dom"/>
</dbReference>
<dbReference type="AlphaFoldDB" id="A0ABD3FTK3"/>
<evidence type="ECO:0000259" key="7">
    <source>
        <dbReference type="PROSITE" id="PS50056"/>
    </source>
</evidence>
<comment type="caution">
    <text evidence="8">The sequence shown here is derived from an EMBL/GenBank/DDBJ whole genome shotgun (WGS) entry which is preliminary data.</text>
</comment>
<dbReference type="SUPFAM" id="SSF52799">
    <property type="entry name" value="(Phosphotyrosine protein) phosphatases II"/>
    <property type="match status" value="1"/>
</dbReference>
<evidence type="ECO:0000313" key="8">
    <source>
        <dbReference type="EMBL" id="KAL3669011.1"/>
    </source>
</evidence>
<gene>
    <name evidence="8" type="ORF">V7S43_006299</name>
</gene>
<dbReference type="PANTHER" id="PTHR45848">
    <property type="entry name" value="DUAL SPECIFICITY PROTEIN PHOSPHATASE 12 FAMILY MEMBER"/>
    <property type="match status" value="1"/>
</dbReference>
<dbReference type="PIRSF" id="PIRSF000941">
    <property type="entry name" value="DUSP12"/>
    <property type="match status" value="1"/>
</dbReference>